<dbReference type="PANTHER" id="PTHR15708:SF4">
    <property type="entry name" value="FI21477P1-RELATED"/>
    <property type="match status" value="1"/>
</dbReference>
<evidence type="ECO:0000259" key="2">
    <source>
        <dbReference type="Pfam" id="PF08397"/>
    </source>
</evidence>
<dbReference type="Gene3D" id="1.20.1270.60">
    <property type="entry name" value="Arfaptin homology (AH) domain/BAR domain"/>
    <property type="match status" value="1"/>
</dbReference>
<dbReference type="GO" id="GO:0007009">
    <property type="term" value="P:plasma membrane organization"/>
    <property type="evidence" value="ECO:0007669"/>
    <property type="project" value="InterPro"/>
</dbReference>
<dbReference type="GO" id="GO:0015629">
    <property type="term" value="C:actin cytoskeleton"/>
    <property type="evidence" value="ECO:0007669"/>
    <property type="project" value="TreeGrafter"/>
</dbReference>
<dbReference type="EMBL" id="JABEBT010000010">
    <property type="protein sequence ID" value="KAF7638662.1"/>
    <property type="molecule type" value="Genomic_DNA"/>
</dbReference>
<protein>
    <submittedName>
        <fullName evidence="3">IMD domain-containing protein</fullName>
    </submittedName>
</protein>
<dbReference type="PANTHER" id="PTHR15708">
    <property type="entry name" value="ACTIN BUNDLING/MISSING IN METASTASIS-RELATED"/>
    <property type="match status" value="1"/>
</dbReference>
<dbReference type="GO" id="GO:0005543">
    <property type="term" value="F:phospholipid binding"/>
    <property type="evidence" value="ECO:0007669"/>
    <property type="project" value="TreeGrafter"/>
</dbReference>
<feature type="region of interest" description="Disordered" evidence="1">
    <location>
        <begin position="502"/>
        <end position="521"/>
    </location>
</feature>
<dbReference type="SUPFAM" id="SSF103657">
    <property type="entry name" value="BAR/IMD domain-like"/>
    <property type="match status" value="1"/>
</dbReference>
<dbReference type="InterPro" id="IPR030127">
    <property type="entry name" value="MTSS1/MTSS2"/>
</dbReference>
<organism evidence="3 4">
    <name type="scientific">Meloidogyne graminicola</name>
    <dbReference type="NCBI Taxonomy" id="189291"/>
    <lineage>
        <taxon>Eukaryota</taxon>
        <taxon>Metazoa</taxon>
        <taxon>Ecdysozoa</taxon>
        <taxon>Nematoda</taxon>
        <taxon>Chromadorea</taxon>
        <taxon>Rhabditida</taxon>
        <taxon>Tylenchina</taxon>
        <taxon>Tylenchomorpha</taxon>
        <taxon>Tylenchoidea</taxon>
        <taxon>Meloidogynidae</taxon>
        <taxon>Meloidogyninae</taxon>
        <taxon>Meloidogyne</taxon>
    </lineage>
</organism>
<dbReference type="Proteomes" id="UP000605970">
    <property type="component" value="Unassembled WGS sequence"/>
</dbReference>
<feature type="region of interest" description="Disordered" evidence="1">
    <location>
        <begin position="451"/>
        <end position="473"/>
    </location>
</feature>
<comment type="caution">
    <text evidence="3">The sequence shown here is derived from an EMBL/GenBank/DDBJ whole genome shotgun (WGS) entry which is preliminary data.</text>
</comment>
<dbReference type="InterPro" id="IPR027267">
    <property type="entry name" value="AH/BAR_dom_sf"/>
</dbReference>
<dbReference type="Pfam" id="PF08397">
    <property type="entry name" value="IMD"/>
    <property type="match status" value="1"/>
</dbReference>
<feature type="region of interest" description="Disordered" evidence="1">
    <location>
        <begin position="389"/>
        <end position="409"/>
    </location>
</feature>
<feature type="compositionally biased region" description="Basic and acidic residues" evidence="1">
    <location>
        <begin position="451"/>
        <end position="462"/>
    </location>
</feature>
<dbReference type="AlphaFoldDB" id="A0A8S9ZZB7"/>
<dbReference type="GO" id="GO:0009898">
    <property type="term" value="C:cytoplasmic side of plasma membrane"/>
    <property type="evidence" value="ECO:0007669"/>
    <property type="project" value="TreeGrafter"/>
</dbReference>
<reference evidence="3" key="1">
    <citation type="journal article" date="2020" name="Ecol. Evol.">
        <title>Genome structure and content of the rice root-knot nematode (Meloidogyne graminicola).</title>
        <authorList>
            <person name="Phan N.T."/>
            <person name="Danchin E.G.J."/>
            <person name="Klopp C."/>
            <person name="Perfus-Barbeoch L."/>
            <person name="Kozlowski D.K."/>
            <person name="Koutsovoulos G.D."/>
            <person name="Lopez-Roques C."/>
            <person name="Bouchez O."/>
            <person name="Zahm M."/>
            <person name="Besnard G."/>
            <person name="Bellafiore S."/>
        </authorList>
    </citation>
    <scope>NUCLEOTIDE SEQUENCE</scope>
    <source>
        <strain evidence="3">VN-18</strain>
    </source>
</reference>
<proteinExistence type="predicted"/>
<sequence length="564" mass="63043">MVALSVHASHDKSEIFNVLFREVYADLKTSNSLLECVSTRAAKLATQLNATASAFSHFVDALQSVSDSANNVNGISRDIGGVLTRYCIRQRSIENSLRKVSQSLIGDFANELQLKCSEWKNSLTEVERRHQRSSKRKSSKTTQTEKRHSFVELLHLQRDYYTGFITLLLPVIGSQLDVLDENTHLRQIRDSMELTVNGSDTHMLVDALIEDITLCSSLSDNSKMINEDLDTESEQLNTLDKQNLFVNFDKTRNSFNYPSTSSISMVNKEYNDETICTRMPQYYSQNQCFLPTQLHHVSSKSSIINTSVPSKQRLPLPDDFIVSSSETFACSSSIQQSLPGCSSNCSSSIRTLDSNDCTGIYNSNYSGVEQANNMINVYFGENLNQRRPSSLGSTAVADPNNSANGSVTTNSSSAALIAETLQQIDRLGLELDSYCTGLGIAIDNREEKCYKHQENKSKDKNKQQKQPPPIPPKMLNCENMFQTVGVRFRNDGNLLVGQQQNKVMKPPPLPERRNSTISAATPTAPSIAEIRSVCIPFTPMTTSMPIFFDRTRHSVDDQFHPKEY</sequence>
<dbReference type="GO" id="GO:0030031">
    <property type="term" value="P:cell projection assembly"/>
    <property type="evidence" value="ECO:0007669"/>
    <property type="project" value="TreeGrafter"/>
</dbReference>
<dbReference type="GO" id="GO:0003779">
    <property type="term" value="F:actin binding"/>
    <property type="evidence" value="ECO:0007669"/>
    <property type="project" value="InterPro"/>
</dbReference>
<keyword evidence="4" id="KW-1185">Reference proteome</keyword>
<name>A0A8S9ZZB7_9BILA</name>
<accession>A0A8S9ZZB7</accession>
<gene>
    <name evidence="3" type="ORF">Mgra_00001745</name>
</gene>
<evidence type="ECO:0000313" key="3">
    <source>
        <dbReference type="EMBL" id="KAF7638662.1"/>
    </source>
</evidence>
<dbReference type="OrthoDB" id="10061327at2759"/>
<evidence type="ECO:0000256" key="1">
    <source>
        <dbReference type="SAM" id="MobiDB-lite"/>
    </source>
</evidence>
<evidence type="ECO:0000313" key="4">
    <source>
        <dbReference type="Proteomes" id="UP000605970"/>
    </source>
</evidence>
<feature type="domain" description="IMD" evidence="2">
    <location>
        <begin position="32"/>
        <end position="157"/>
    </location>
</feature>
<dbReference type="InterPro" id="IPR013606">
    <property type="entry name" value="I-BAR_dom"/>
</dbReference>